<dbReference type="Pfam" id="PF11009">
    <property type="entry name" value="BrxC"/>
    <property type="match status" value="1"/>
</dbReference>
<dbReference type="InterPro" id="IPR036249">
    <property type="entry name" value="Thioredoxin-like_sf"/>
</dbReference>
<comment type="caution">
    <text evidence="1">The sequence shown here is derived from an EMBL/GenBank/DDBJ whole genome shotgun (WGS) entry which is preliminary data.</text>
</comment>
<dbReference type="RefSeq" id="WP_188312305.1">
    <property type="nucleotide sequence ID" value="NZ_JABTCG010000001.1"/>
</dbReference>
<sequence>MGLFKNLFGKRKDQPKKEPNKVPWRPLVAVHQLDQIMEDSNHKTQIIFKHSTTCGISRMVMNTFSANYNFSEDQFGLYYLDLHSYREVSNETSYKFKVMHQSPQLLIIRNGMLVADASHGSINALDLNTYQ</sequence>
<accession>A0ABR7V8H4</accession>
<name>A0ABR7V8H4_9FLAO</name>
<protein>
    <submittedName>
        <fullName evidence="1">Bacillithiol system redox-active protein YtxJ</fullName>
    </submittedName>
</protein>
<dbReference type="InterPro" id="IPR022551">
    <property type="entry name" value="BrxC"/>
</dbReference>
<reference evidence="1 2" key="1">
    <citation type="submission" date="2020-05" db="EMBL/GenBank/DDBJ databases">
        <title>The draft genome sequence of Maribacter arenosus CAU 1321.</title>
        <authorList>
            <person name="Mu L."/>
        </authorList>
    </citation>
    <scope>NUCLEOTIDE SEQUENCE [LARGE SCALE GENOMIC DNA]</scope>
    <source>
        <strain evidence="1 2">CAU 1321</strain>
    </source>
</reference>
<keyword evidence="2" id="KW-1185">Reference proteome</keyword>
<dbReference type="SUPFAM" id="SSF52833">
    <property type="entry name" value="Thioredoxin-like"/>
    <property type="match status" value="1"/>
</dbReference>
<dbReference type="EMBL" id="JABTCG010000001">
    <property type="protein sequence ID" value="MBD0849166.1"/>
    <property type="molecule type" value="Genomic_DNA"/>
</dbReference>
<organism evidence="1 2">
    <name type="scientific">Maribacter arenosus</name>
    <dbReference type="NCBI Taxonomy" id="1854708"/>
    <lineage>
        <taxon>Bacteria</taxon>
        <taxon>Pseudomonadati</taxon>
        <taxon>Bacteroidota</taxon>
        <taxon>Flavobacteriia</taxon>
        <taxon>Flavobacteriales</taxon>
        <taxon>Flavobacteriaceae</taxon>
        <taxon>Maribacter</taxon>
    </lineage>
</organism>
<dbReference type="Proteomes" id="UP000598350">
    <property type="component" value="Unassembled WGS sequence"/>
</dbReference>
<evidence type="ECO:0000313" key="1">
    <source>
        <dbReference type="EMBL" id="MBD0849166.1"/>
    </source>
</evidence>
<dbReference type="Gene3D" id="3.40.30.10">
    <property type="entry name" value="Glutaredoxin"/>
    <property type="match status" value="1"/>
</dbReference>
<gene>
    <name evidence="1" type="primary">ytxJ</name>
    <name evidence="1" type="ORF">HPE63_00675</name>
</gene>
<evidence type="ECO:0000313" key="2">
    <source>
        <dbReference type="Proteomes" id="UP000598350"/>
    </source>
</evidence>
<dbReference type="NCBIfam" id="TIGR04019">
    <property type="entry name" value="B_thiol_YtxJ"/>
    <property type="match status" value="1"/>
</dbReference>
<proteinExistence type="predicted"/>